<dbReference type="PROSITE" id="PS51257">
    <property type="entry name" value="PROKAR_LIPOPROTEIN"/>
    <property type="match status" value="1"/>
</dbReference>
<name>A0AAV6MYG5_9ROSI</name>
<dbReference type="EMBL" id="JAGKQH010000011">
    <property type="protein sequence ID" value="KAG6589079.1"/>
    <property type="molecule type" value="Genomic_DNA"/>
</dbReference>
<organism evidence="1 2">
    <name type="scientific">Cucurbita argyrosperma subsp. sororia</name>
    <dbReference type="NCBI Taxonomy" id="37648"/>
    <lineage>
        <taxon>Eukaryota</taxon>
        <taxon>Viridiplantae</taxon>
        <taxon>Streptophyta</taxon>
        <taxon>Embryophyta</taxon>
        <taxon>Tracheophyta</taxon>
        <taxon>Spermatophyta</taxon>
        <taxon>Magnoliopsida</taxon>
        <taxon>eudicotyledons</taxon>
        <taxon>Gunneridae</taxon>
        <taxon>Pentapetalae</taxon>
        <taxon>rosids</taxon>
        <taxon>fabids</taxon>
        <taxon>Cucurbitales</taxon>
        <taxon>Cucurbitaceae</taxon>
        <taxon>Cucurbiteae</taxon>
        <taxon>Cucurbita</taxon>
    </lineage>
</organism>
<keyword evidence="2" id="KW-1185">Reference proteome</keyword>
<reference evidence="1 2" key="1">
    <citation type="journal article" date="2021" name="Hortic Res">
        <title>The domestication of Cucurbita argyrosperma as revealed by the genome of its wild relative.</title>
        <authorList>
            <person name="Barrera-Redondo J."/>
            <person name="Sanchez-de la Vega G."/>
            <person name="Aguirre-Liguori J.A."/>
            <person name="Castellanos-Morales G."/>
            <person name="Gutierrez-Guerrero Y.T."/>
            <person name="Aguirre-Dugua X."/>
            <person name="Aguirre-Planter E."/>
            <person name="Tenaillon M.I."/>
            <person name="Lira-Saade R."/>
            <person name="Eguiarte L.E."/>
        </authorList>
    </citation>
    <scope>NUCLEOTIDE SEQUENCE [LARGE SCALE GENOMIC DNA]</scope>
    <source>
        <strain evidence="1">JBR-2021</strain>
    </source>
</reference>
<dbReference type="Proteomes" id="UP000685013">
    <property type="component" value="Chromosome 11"/>
</dbReference>
<proteinExistence type="predicted"/>
<sequence>MRPIISNSIFTLATACEHLRELSAIHWNKVCEAFQGCATVRRIHCRPVNSQRSFTVSGRSSSNFPLNPRYFSSSLSAPEISPPLSSSRQNSISFLGFFGPANPNPNPPYWIVLRFLFSGCWLSNFCGLLDA</sequence>
<dbReference type="AlphaFoldDB" id="A0AAV6MYG5"/>
<accession>A0AAV6MYG5</accession>
<protein>
    <submittedName>
        <fullName evidence="1">Uncharacterized protein</fullName>
    </submittedName>
</protein>
<comment type="caution">
    <text evidence="1">The sequence shown here is derived from an EMBL/GenBank/DDBJ whole genome shotgun (WGS) entry which is preliminary data.</text>
</comment>
<feature type="non-terminal residue" evidence="1">
    <location>
        <position position="1"/>
    </location>
</feature>
<evidence type="ECO:0000313" key="2">
    <source>
        <dbReference type="Proteomes" id="UP000685013"/>
    </source>
</evidence>
<gene>
    <name evidence="1" type="ORF">SDJN03_17644</name>
</gene>
<evidence type="ECO:0000313" key="1">
    <source>
        <dbReference type="EMBL" id="KAG6589079.1"/>
    </source>
</evidence>